<dbReference type="AlphaFoldDB" id="A0AAV1RVM8"/>
<accession>A0AAV1RVM8</accession>
<proteinExistence type="predicted"/>
<reference evidence="1 2" key="1">
    <citation type="submission" date="2024-01" db="EMBL/GenBank/DDBJ databases">
        <authorList>
            <person name="Waweru B."/>
        </authorList>
    </citation>
    <scope>NUCLEOTIDE SEQUENCE [LARGE SCALE GENOMIC DNA]</scope>
</reference>
<comment type="caution">
    <text evidence="1">The sequence shown here is derived from an EMBL/GenBank/DDBJ whole genome shotgun (WGS) entry which is preliminary data.</text>
</comment>
<protein>
    <submittedName>
        <fullName evidence="1">Uncharacterized protein</fullName>
    </submittedName>
</protein>
<dbReference type="Proteomes" id="UP001314170">
    <property type="component" value="Unassembled WGS sequence"/>
</dbReference>
<gene>
    <name evidence="1" type="ORF">DCAF_LOCUS14654</name>
</gene>
<evidence type="ECO:0000313" key="2">
    <source>
        <dbReference type="Proteomes" id="UP001314170"/>
    </source>
</evidence>
<evidence type="ECO:0000313" key="1">
    <source>
        <dbReference type="EMBL" id="CAK7339597.1"/>
    </source>
</evidence>
<name>A0AAV1RVM8_9ROSI</name>
<organism evidence="1 2">
    <name type="scientific">Dovyalis caffra</name>
    <dbReference type="NCBI Taxonomy" id="77055"/>
    <lineage>
        <taxon>Eukaryota</taxon>
        <taxon>Viridiplantae</taxon>
        <taxon>Streptophyta</taxon>
        <taxon>Embryophyta</taxon>
        <taxon>Tracheophyta</taxon>
        <taxon>Spermatophyta</taxon>
        <taxon>Magnoliopsida</taxon>
        <taxon>eudicotyledons</taxon>
        <taxon>Gunneridae</taxon>
        <taxon>Pentapetalae</taxon>
        <taxon>rosids</taxon>
        <taxon>fabids</taxon>
        <taxon>Malpighiales</taxon>
        <taxon>Salicaceae</taxon>
        <taxon>Flacourtieae</taxon>
        <taxon>Dovyalis</taxon>
    </lineage>
</organism>
<dbReference type="EMBL" id="CAWUPB010001158">
    <property type="protein sequence ID" value="CAK7339597.1"/>
    <property type="molecule type" value="Genomic_DNA"/>
</dbReference>
<sequence length="115" mass="13337">MECLKPLKEEKKREMLTEREELTLKTGELKSTEHIIPILSYWDMETKLAKFYGAKHFGIFWFCYNPLSSHYGLKFTCGRSFLDGIHLHRNFTTTHLFKGPYKLCPCALTGGMIAA</sequence>
<keyword evidence="2" id="KW-1185">Reference proteome</keyword>